<name>A0ABR9DCE5_9GAMM</name>
<feature type="chain" id="PRO_5047445922" description="Lipoprotein" evidence="1">
    <location>
        <begin position="20"/>
        <end position="178"/>
    </location>
</feature>
<dbReference type="EMBL" id="JACXST010000002">
    <property type="protein sequence ID" value="MBD9360780.1"/>
    <property type="molecule type" value="Genomic_DNA"/>
</dbReference>
<keyword evidence="3" id="KW-1185">Reference proteome</keyword>
<dbReference type="RefSeq" id="WP_192393638.1">
    <property type="nucleotide sequence ID" value="NZ_CAJHIU010000002.1"/>
</dbReference>
<evidence type="ECO:0000313" key="3">
    <source>
        <dbReference type="Proteomes" id="UP000641152"/>
    </source>
</evidence>
<dbReference type="PROSITE" id="PS51257">
    <property type="entry name" value="PROKAR_LIPOPROTEIN"/>
    <property type="match status" value="1"/>
</dbReference>
<accession>A0ABR9DCE5</accession>
<gene>
    <name evidence="2" type="ORF">EBB_09560</name>
</gene>
<comment type="caution">
    <text evidence="2">The sequence shown here is derived from an EMBL/GenBank/DDBJ whole genome shotgun (WGS) entry which is preliminary data.</text>
</comment>
<evidence type="ECO:0000313" key="2">
    <source>
        <dbReference type="EMBL" id="MBD9360780.1"/>
    </source>
</evidence>
<feature type="signal peptide" evidence="1">
    <location>
        <begin position="1"/>
        <end position="19"/>
    </location>
</feature>
<reference evidence="2 3" key="1">
    <citation type="submission" date="2020-09" db="EMBL/GenBank/DDBJ databases">
        <title>Methylomonas albis sp. nov. and Methylomonas fluvii sp. nov.: Two cold-adapted methanotrophs from the River Elbe and an amended description of Methylovulum psychrotolerans strain Eb1.</title>
        <authorList>
            <person name="Bussmann I.K."/>
            <person name="Klings K.-W."/>
            <person name="Warnstedt J."/>
            <person name="Hoppert M."/>
            <person name="Saborowski A."/>
            <person name="Horn F."/>
            <person name="Liebner S."/>
        </authorList>
    </citation>
    <scope>NUCLEOTIDE SEQUENCE [LARGE SCALE GENOMIC DNA]</scope>
    <source>
        <strain evidence="2 3">EbB</strain>
    </source>
</reference>
<sequence length="178" mass="20093">MNRLAITFIAIFLSACAYLDEPLQAPTAVAQIPPEPLQCDPNKAACPPKQLTTHWNKKGCDEKQGRFMIIEKPGTYIYPEQPQSGQELLHHFTYGTCADDRLPIKGSISRKIFHTKTLDKNLVFASKNDDFEIKAGTWEHTAKIKTPLGMTPGKYIFQTIITIQGIPEKNEYPFTIKK</sequence>
<proteinExistence type="predicted"/>
<organism evidence="2 3">
    <name type="scientific">Methylomonas fluvii</name>
    <dbReference type="NCBI Taxonomy" id="1854564"/>
    <lineage>
        <taxon>Bacteria</taxon>
        <taxon>Pseudomonadati</taxon>
        <taxon>Pseudomonadota</taxon>
        <taxon>Gammaproteobacteria</taxon>
        <taxon>Methylococcales</taxon>
        <taxon>Methylococcaceae</taxon>
        <taxon>Methylomonas</taxon>
    </lineage>
</organism>
<keyword evidence="1" id="KW-0732">Signal</keyword>
<evidence type="ECO:0008006" key="4">
    <source>
        <dbReference type="Google" id="ProtNLM"/>
    </source>
</evidence>
<dbReference type="Proteomes" id="UP000641152">
    <property type="component" value="Unassembled WGS sequence"/>
</dbReference>
<protein>
    <recommendedName>
        <fullName evidence="4">Lipoprotein</fullName>
    </recommendedName>
</protein>
<evidence type="ECO:0000256" key="1">
    <source>
        <dbReference type="SAM" id="SignalP"/>
    </source>
</evidence>